<keyword evidence="2" id="KW-0472">Membrane</keyword>
<evidence type="ECO:0000313" key="4">
    <source>
        <dbReference type="Proteomes" id="UP000807353"/>
    </source>
</evidence>
<evidence type="ECO:0000256" key="2">
    <source>
        <dbReference type="SAM" id="Phobius"/>
    </source>
</evidence>
<gene>
    <name evidence="3" type="ORF">BDZ94DRAFT_1303167</name>
</gene>
<name>A0A9P6CBL5_9AGAR</name>
<comment type="caution">
    <text evidence="3">The sequence shown here is derived from an EMBL/GenBank/DDBJ whole genome shotgun (WGS) entry which is preliminary data.</text>
</comment>
<feature type="region of interest" description="Disordered" evidence="1">
    <location>
        <begin position="1"/>
        <end position="22"/>
    </location>
</feature>
<keyword evidence="2" id="KW-1133">Transmembrane helix</keyword>
<feature type="non-terminal residue" evidence="3">
    <location>
        <position position="267"/>
    </location>
</feature>
<feature type="region of interest" description="Disordered" evidence="1">
    <location>
        <begin position="37"/>
        <end position="57"/>
    </location>
</feature>
<proteinExistence type="predicted"/>
<dbReference type="OrthoDB" id="3056986at2759"/>
<feature type="compositionally biased region" description="Acidic residues" evidence="1">
    <location>
        <begin position="38"/>
        <end position="48"/>
    </location>
</feature>
<keyword evidence="2" id="KW-0812">Transmembrane</keyword>
<organism evidence="3 4">
    <name type="scientific">Collybia nuda</name>
    <dbReference type="NCBI Taxonomy" id="64659"/>
    <lineage>
        <taxon>Eukaryota</taxon>
        <taxon>Fungi</taxon>
        <taxon>Dikarya</taxon>
        <taxon>Basidiomycota</taxon>
        <taxon>Agaricomycotina</taxon>
        <taxon>Agaricomycetes</taxon>
        <taxon>Agaricomycetidae</taxon>
        <taxon>Agaricales</taxon>
        <taxon>Tricholomatineae</taxon>
        <taxon>Clitocybaceae</taxon>
        <taxon>Collybia</taxon>
    </lineage>
</organism>
<reference evidence="3" key="1">
    <citation type="submission" date="2020-11" db="EMBL/GenBank/DDBJ databases">
        <authorList>
            <consortium name="DOE Joint Genome Institute"/>
            <person name="Ahrendt S."/>
            <person name="Riley R."/>
            <person name="Andreopoulos W."/>
            <person name="Labutti K."/>
            <person name="Pangilinan J."/>
            <person name="Ruiz-Duenas F.J."/>
            <person name="Barrasa J.M."/>
            <person name="Sanchez-Garcia M."/>
            <person name="Camarero S."/>
            <person name="Miyauchi S."/>
            <person name="Serrano A."/>
            <person name="Linde D."/>
            <person name="Babiker R."/>
            <person name="Drula E."/>
            <person name="Ayuso-Fernandez I."/>
            <person name="Pacheco R."/>
            <person name="Padilla G."/>
            <person name="Ferreira P."/>
            <person name="Barriuso J."/>
            <person name="Kellner H."/>
            <person name="Castanera R."/>
            <person name="Alfaro M."/>
            <person name="Ramirez L."/>
            <person name="Pisabarro A.G."/>
            <person name="Kuo A."/>
            <person name="Tritt A."/>
            <person name="Lipzen A."/>
            <person name="He G."/>
            <person name="Yan M."/>
            <person name="Ng V."/>
            <person name="Cullen D."/>
            <person name="Martin F."/>
            <person name="Rosso M.-N."/>
            <person name="Henrissat B."/>
            <person name="Hibbett D."/>
            <person name="Martinez A.T."/>
            <person name="Grigoriev I.V."/>
        </authorList>
    </citation>
    <scope>NUCLEOTIDE SEQUENCE</scope>
    <source>
        <strain evidence="3">CBS 247.69</strain>
    </source>
</reference>
<dbReference type="AlphaFoldDB" id="A0A9P6CBL5"/>
<feature type="transmembrane region" description="Helical" evidence="2">
    <location>
        <begin position="235"/>
        <end position="257"/>
    </location>
</feature>
<dbReference type="Proteomes" id="UP000807353">
    <property type="component" value="Unassembled WGS sequence"/>
</dbReference>
<keyword evidence="4" id="KW-1185">Reference proteome</keyword>
<evidence type="ECO:0000313" key="3">
    <source>
        <dbReference type="EMBL" id="KAF9455183.1"/>
    </source>
</evidence>
<dbReference type="EMBL" id="MU150965">
    <property type="protein sequence ID" value="KAF9455183.1"/>
    <property type="molecule type" value="Genomic_DNA"/>
</dbReference>
<protein>
    <submittedName>
        <fullName evidence="3">Uncharacterized protein</fullName>
    </submittedName>
</protein>
<evidence type="ECO:0000256" key="1">
    <source>
        <dbReference type="SAM" id="MobiDB-lite"/>
    </source>
</evidence>
<accession>A0A9P6CBL5</accession>
<sequence>MPKQNKRSQRAREREAAKQGEMTLAMRAYAEEISADLTYEDSASEDSEASPVIASTSSVTPLDDNTLGLDWTTNNITNARKRRREDADLFHDRHFGSSRMSKWREQERKTKKACAKYMQPSIASIFQIKPRRAEVTDPEVQVIDPPSTIHDVDMDDPDEIMELTGLYSCLDGPSLTLDEVGTTGMTNPVPPVEERAAPVAAVPTSDVGCESNATDDEGSVQGPDLEDIASLSQDVTVSLFLSLSYLILHYLTFGLSLSPISSLSPFH</sequence>